<dbReference type="EMBL" id="FN554889">
    <property type="protein sequence ID" value="CBG67716.1"/>
    <property type="molecule type" value="Genomic_DNA"/>
</dbReference>
<evidence type="ECO:0000256" key="1">
    <source>
        <dbReference type="SAM" id="MobiDB-lite"/>
    </source>
</evidence>
<sequence>MGRFTAVPTPRSATEESMALTRRPRRPRRNWPVCATTGKRRLGERKDARLLLAAARRSRSHAELQGVRPEWTVVRAYRCPHCSGGWHLTSVARWAGAA</sequence>
<feature type="region of interest" description="Disordered" evidence="1">
    <location>
        <begin position="1"/>
        <end position="32"/>
    </location>
</feature>
<organism evidence="2 3">
    <name type="scientific">Streptomyces scabiei (strain 87.22)</name>
    <dbReference type="NCBI Taxonomy" id="680198"/>
    <lineage>
        <taxon>Bacteria</taxon>
        <taxon>Bacillati</taxon>
        <taxon>Actinomycetota</taxon>
        <taxon>Actinomycetes</taxon>
        <taxon>Kitasatosporales</taxon>
        <taxon>Streptomycetaceae</taxon>
        <taxon>Streptomyces</taxon>
    </lineage>
</organism>
<dbReference type="KEGG" id="scb:SCAB_5171"/>
<name>C9YUE4_STRSW</name>
<keyword evidence="3" id="KW-1185">Reference proteome</keyword>
<evidence type="ECO:0000313" key="3">
    <source>
        <dbReference type="Proteomes" id="UP000001444"/>
    </source>
</evidence>
<protein>
    <submittedName>
        <fullName evidence="2">Uncharacterized protein</fullName>
    </submittedName>
</protein>
<evidence type="ECO:0000313" key="2">
    <source>
        <dbReference type="EMBL" id="CBG67716.1"/>
    </source>
</evidence>
<dbReference type="STRING" id="680198.SCAB_5171"/>
<dbReference type="HOGENOM" id="CLU_2332545_0_0_11"/>
<proteinExistence type="predicted"/>
<accession>C9YUE4</accession>
<dbReference type="AlphaFoldDB" id="C9YUE4"/>
<gene>
    <name evidence="2" type="ordered locus">SCAB_5171</name>
</gene>
<reference evidence="2 3" key="1">
    <citation type="journal article" date="2010" name="Mol. Plant Microbe Interact.">
        <title>Streptomyces scabies 87-22 contains a coronafacic acid-like biosynthetic cluster that contributes to plant-microbe interactions.</title>
        <authorList>
            <person name="Bignell D.R."/>
            <person name="Seipke R.F."/>
            <person name="Huguet-Tapia J.C."/>
            <person name="Chambers A.H."/>
            <person name="Parry R.J."/>
            <person name="Loria R."/>
        </authorList>
    </citation>
    <scope>NUCLEOTIDE SEQUENCE [LARGE SCALE GENOMIC DNA]</scope>
    <source>
        <strain evidence="2 3">87.22</strain>
    </source>
</reference>
<dbReference type="Proteomes" id="UP000001444">
    <property type="component" value="Chromosome"/>
</dbReference>